<name>A0ABR9TMR2_9FLAO</name>
<proteinExistence type="predicted"/>
<evidence type="ECO:0000313" key="1">
    <source>
        <dbReference type="EMBL" id="MBE8726114.1"/>
    </source>
</evidence>
<organism evidence="1 2">
    <name type="scientific">Flavobacterium hungaricum</name>
    <dbReference type="NCBI Taxonomy" id="2082725"/>
    <lineage>
        <taxon>Bacteria</taxon>
        <taxon>Pseudomonadati</taxon>
        <taxon>Bacteroidota</taxon>
        <taxon>Flavobacteriia</taxon>
        <taxon>Flavobacteriales</taxon>
        <taxon>Flavobacteriaceae</taxon>
        <taxon>Flavobacterium</taxon>
    </lineage>
</organism>
<comment type="caution">
    <text evidence="1">The sequence shown here is derived from an EMBL/GenBank/DDBJ whole genome shotgun (WGS) entry which is preliminary data.</text>
</comment>
<dbReference type="Pfam" id="PF10884">
    <property type="entry name" value="DUF2683"/>
    <property type="match status" value="1"/>
</dbReference>
<dbReference type="InterPro" id="IPR020271">
    <property type="entry name" value="Uncharacterised_MJ1172"/>
</dbReference>
<dbReference type="Proteomes" id="UP000640614">
    <property type="component" value="Unassembled WGS sequence"/>
</dbReference>
<dbReference type="EMBL" id="PRDM01000003">
    <property type="protein sequence ID" value="MBE8726114.1"/>
    <property type="molecule type" value="Genomic_DNA"/>
</dbReference>
<gene>
    <name evidence="1" type="ORF">C4F50_14345</name>
</gene>
<protein>
    <submittedName>
        <fullName evidence="1">Uncharacterized protein</fullName>
    </submittedName>
</protein>
<reference evidence="1 2" key="1">
    <citation type="submission" date="2018-07" db="EMBL/GenBank/DDBJ databases">
        <title>Genome assembly of strain KB82.</title>
        <authorList>
            <person name="Kukolya J."/>
            <person name="Horvath B."/>
            <person name="Nagy I."/>
            <person name="Toth A."/>
        </authorList>
    </citation>
    <scope>NUCLEOTIDE SEQUENCE [LARGE SCALE GENOMIC DNA]</scope>
    <source>
        <strain evidence="1 2">Kb82</strain>
    </source>
</reference>
<dbReference type="RefSeq" id="WP_194139311.1">
    <property type="nucleotide sequence ID" value="NZ_PRDM01000003.1"/>
</dbReference>
<evidence type="ECO:0000313" key="2">
    <source>
        <dbReference type="Proteomes" id="UP000640614"/>
    </source>
</evidence>
<accession>A0ABR9TMR2</accession>
<sequence length="75" mass="8585">MQAINITAYTEDASQIEAVKAFMKSLKIKFEIANVKPYDLSAEQQEILDSQANSDKSEYKDAESIYTDLKKKYEL</sequence>
<keyword evidence="2" id="KW-1185">Reference proteome</keyword>